<accession>A0A928ZU65</accession>
<dbReference type="NCBIfam" id="TIGR02674">
    <property type="entry name" value="cas_cyan_RAMP_2"/>
    <property type="match status" value="1"/>
</dbReference>
<dbReference type="InterPro" id="IPR019117">
    <property type="entry name" value="CRISPR-assoc_protein_Cmr3"/>
</dbReference>
<reference evidence="3" key="1">
    <citation type="submission" date="2020-10" db="EMBL/GenBank/DDBJ databases">
        <authorList>
            <person name="Castelo-Branco R."/>
            <person name="Eusebio N."/>
            <person name="Adriana R."/>
            <person name="Vieira A."/>
            <person name="Brugerolle De Fraissinette N."/>
            <person name="Rezende De Castro R."/>
            <person name="Schneider M.P."/>
            <person name="Vasconcelos V."/>
            <person name="Leao P.N."/>
        </authorList>
    </citation>
    <scope>NUCLEOTIDE SEQUENCE</scope>
    <source>
        <strain evidence="3">LEGE 11479</strain>
    </source>
</reference>
<comment type="caution">
    <text evidence="3">The sequence shown here is derived from an EMBL/GenBank/DDBJ whole genome shotgun (WGS) entry which is preliminary data.</text>
</comment>
<evidence type="ECO:0000313" key="3">
    <source>
        <dbReference type="EMBL" id="MBE9067525.1"/>
    </source>
</evidence>
<evidence type="ECO:0000259" key="2">
    <source>
        <dbReference type="Pfam" id="PF03787"/>
    </source>
</evidence>
<dbReference type="Pfam" id="PF03787">
    <property type="entry name" value="RAMPs"/>
    <property type="match status" value="1"/>
</dbReference>
<dbReference type="GO" id="GO:0051607">
    <property type="term" value="P:defense response to virus"/>
    <property type="evidence" value="ECO:0007669"/>
    <property type="project" value="UniProtKB-KW"/>
</dbReference>
<gene>
    <name evidence="3" type="primary">csx10</name>
    <name evidence="3" type="ORF">IQ260_12735</name>
</gene>
<feature type="domain" description="CRISPR type III-associated protein" evidence="2">
    <location>
        <begin position="26"/>
        <end position="245"/>
    </location>
</feature>
<proteinExistence type="predicted"/>
<sequence>MKQIELTITANSALAIGRQKPGGSVSEAMDYIPGTVIRGAIAKALIQAGGQPQPDDDFHKLFLDETPAIFINGYVAIASLGEGCYELKDDDIQVLPATALSTKNDSGFKPKKAGVFDSLIDSFCAREQGYFYQPNDLKGNAVEPMGGFYSHDGNQKYVKHSVTKRLLTRVGINRRRATAQDEILYSIEVMDEAQGKAEKREQTVYCARINVSDDDLADQLFAFLRKHCRTIRLGGSASRGLGKVKIEFTSKKISDQQAALEKRIKKFNELLKQRWQYWNVLSQATSNPTEDRLFFALTLQSDAILSENWQRTMVFSKAMLAQALDIDQDSLMLHASHSSYGYRSGWNAAWGLPKDVELITPIGSTFLFSMPEVNPCYKALAELEKHGIGQRTEEGYGQVRVCHEFHQVMREEPA</sequence>
<evidence type="ECO:0000313" key="4">
    <source>
        <dbReference type="Proteomes" id="UP000615026"/>
    </source>
</evidence>
<protein>
    <submittedName>
        <fullName evidence="3">CRISPR-associated RAMP protein Csx10</fullName>
    </submittedName>
</protein>
<keyword evidence="4" id="KW-1185">Reference proteome</keyword>
<organism evidence="3 4">
    <name type="scientific">Leptolyngbya cf. ectocarpi LEGE 11479</name>
    <dbReference type="NCBI Taxonomy" id="1828722"/>
    <lineage>
        <taxon>Bacteria</taxon>
        <taxon>Bacillati</taxon>
        <taxon>Cyanobacteriota</taxon>
        <taxon>Cyanophyceae</taxon>
        <taxon>Leptolyngbyales</taxon>
        <taxon>Leptolyngbyaceae</taxon>
        <taxon>Leptolyngbya group</taxon>
        <taxon>Leptolyngbya</taxon>
    </lineage>
</organism>
<keyword evidence="1" id="KW-0051">Antiviral defense</keyword>
<dbReference type="EMBL" id="JADEXP010000101">
    <property type="protein sequence ID" value="MBE9067525.1"/>
    <property type="molecule type" value="Genomic_DNA"/>
</dbReference>
<name>A0A928ZU65_LEPEC</name>
<dbReference type="Pfam" id="PF09700">
    <property type="entry name" value="Cas_Cmr3"/>
    <property type="match status" value="1"/>
</dbReference>
<dbReference type="RefSeq" id="WP_193993488.1">
    <property type="nucleotide sequence ID" value="NZ_JADEXP010000101.1"/>
</dbReference>
<dbReference type="AlphaFoldDB" id="A0A928ZU65"/>
<dbReference type="Proteomes" id="UP000615026">
    <property type="component" value="Unassembled WGS sequence"/>
</dbReference>
<evidence type="ECO:0000256" key="1">
    <source>
        <dbReference type="ARBA" id="ARBA00023118"/>
    </source>
</evidence>
<dbReference type="InterPro" id="IPR013490">
    <property type="entry name" value="CRISPR-assoc_RAMP_Csx10"/>
</dbReference>
<dbReference type="InterPro" id="IPR005537">
    <property type="entry name" value="RAMP_III_fam"/>
</dbReference>